<evidence type="ECO:0000313" key="1">
    <source>
        <dbReference type="EMBL" id="KAK3802499.1"/>
    </source>
</evidence>
<comment type="caution">
    <text evidence="1">The sequence shown here is derived from an EMBL/GenBank/DDBJ whole genome shotgun (WGS) entry which is preliminary data.</text>
</comment>
<evidence type="ECO:0000313" key="2">
    <source>
        <dbReference type="Proteomes" id="UP001283361"/>
    </source>
</evidence>
<protein>
    <submittedName>
        <fullName evidence="1">Uncharacterized protein</fullName>
    </submittedName>
</protein>
<sequence>MYKYNRGYALTYKTRDCSIPTSTITKDEGTGYYQRYISRYTARNAVLDVGVTYQSSIGVSDPSVFDRNTTG</sequence>
<reference evidence="1" key="1">
    <citation type="journal article" date="2023" name="G3 (Bethesda)">
        <title>A reference genome for the long-term kleptoplast-retaining sea slug Elysia crispata morphotype clarki.</title>
        <authorList>
            <person name="Eastman K.E."/>
            <person name="Pendleton A.L."/>
            <person name="Shaikh M.A."/>
            <person name="Suttiyut T."/>
            <person name="Ogas R."/>
            <person name="Tomko P."/>
            <person name="Gavelis G."/>
            <person name="Widhalm J.R."/>
            <person name="Wisecaver J.H."/>
        </authorList>
    </citation>
    <scope>NUCLEOTIDE SEQUENCE</scope>
    <source>
        <strain evidence="1">ECLA1</strain>
    </source>
</reference>
<keyword evidence="2" id="KW-1185">Reference proteome</keyword>
<accession>A0AAE1ECF7</accession>
<dbReference type="Proteomes" id="UP001283361">
    <property type="component" value="Unassembled WGS sequence"/>
</dbReference>
<dbReference type="AlphaFoldDB" id="A0AAE1ECF7"/>
<dbReference type="EMBL" id="JAWDGP010000230">
    <property type="protein sequence ID" value="KAK3802499.1"/>
    <property type="molecule type" value="Genomic_DNA"/>
</dbReference>
<organism evidence="1 2">
    <name type="scientific">Elysia crispata</name>
    <name type="common">lettuce slug</name>
    <dbReference type="NCBI Taxonomy" id="231223"/>
    <lineage>
        <taxon>Eukaryota</taxon>
        <taxon>Metazoa</taxon>
        <taxon>Spiralia</taxon>
        <taxon>Lophotrochozoa</taxon>
        <taxon>Mollusca</taxon>
        <taxon>Gastropoda</taxon>
        <taxon>Heterobranchia</taxon>
        <taxon>Euthyneura</taxon>
        <taxon>Panpulmonata</taxon>
        <taxon>Sacoglossa</taxon>
        <taxon>Placobranchoidea</taxon>
        <taxon>Plakobranchidae</taxon>
        <taxon>Elysia</taxon>
    </lineage>
</organism>
<gene>
    <name evidence="1" type="ORF">RRG08_043330</name>
</gene>
<name>A0AAE1ECF7_9GAST</name>
<proteinExistence type="predicted"/>